<keyword evidence="10 14" id="KW-0460">Magnesium</keyword>
<evidence type="ECO:0000256" key="7">
    <source>
        <dbReference type="ARBA" id="ARBA00022741"/>
    </source>
</evidence>
<dbReference type="EC" id="6.3.5.3" evidence="14"/>
<evidence type="ECO:0000259" key="17">
    <source>
        <dbReference type="Pfam" id="PF18076"/>
    </source>
</evidence>
<dbReference type="SUPFAM" id="SSF55326">
    <property type="entry name" value="PurM N-terminal domain-like"/>
    <property type="match status" value="2"/>
</dbReference>
<dbReference type="STRING" id="463301.SAMN04487955_1046"/>
<evidence type="ECO:0000256" key="8">
    <source>
        <dbReference type="ARBA" id="ARBA00022755"/>
    </source>
</evidence>
<evidence type="ECO:0000256" key="5">
    <source>
        <dbReference type="ARBA" id="ARBA00022598"/>
    </source>
</evidence>
<dbReference type="NCBIfam" id="TIGR01735">
    <property type="entry name" value="FGAM_synt"/>
    <property type="match status" value="1"/>
</dbReference>
<dbReference type="Pfam" id="PF13507">
    <property type="entry name" value="GATase_5"/>
    <property type="match status" value="1"/>
</dbReference>
<dbReference type="PROSITE" id="PS51273">
    <property type="entry name" value="GATASE_TYPE_1"/>
    <property type="match status" value="1"/>
</dbReference>
<evidence type="ECO:0000256" key="14">
    <source>
        <dbReference type="HAMAP-Rule" id="MF_00419"/>
    </source>
</evidence>
<keyword evidence="20" id="KW-1185">Reference proteome</keyword>
<dbReference type="InterPro" id="IPR010073">
    <property type="entry name" value="PurL_large"/>
</dbReference>
<dbReference type="FunFam" id="3.90.650.10:FF:000002">
    <property type="entry name" value="Phosphoribosylformylglycinamidine synthase"/>
    <property type="match status" value="1"/>
</dbReference>
<evidence type="ECO:0000256" key="2">
    <source>
        <dbReference type="ARBA" id="ARBA00004920"/>
    </source>
</evidence>
<dbReference type="OrthoDB" id="9804441at2"/>
<feature type="active site" evidence="14">
    <location>
        <position position="1293"/>
    </location>
</feature>
<keyword evidence="7 14" id="KW-0547">Nucleotide-binding</keyword>
<evidence type="ECO:0000256" key="13">
    <source>
        <dbReference type="ARBA" id="ARBA00057317"/>
    </source>
</evidence>
<comment type="subunit">
    <text evidence="14">Monomer.</text>
</comment>
<dbReference type="FunFam" id="1.10.8.750:FF:000002">
    <property type="entry name" value="Phosphoribosylformylglycinamidine synthase"/>
    <property type="match status" value="1"/>
</dbReference>
<dbReference type="FunFam" id="3.30.1330.10:FF:000002">
    <property type="entry name" value="Phosphoribosylformylglycinamidine synthase"/>
    <property type="match status" value="1"/>
</dbReference>
<dbReference type="CDD" id="cd02204">
    <property type="entry name" value="PurL_repeat2"/>
    <property type="match status" value="1"/>
</dbReference>
<reference evidence="20" key="1">
    <citation type="submission" date="2016-10" db="EMBL/GenBank/DDBJ databases">
        <authorList>
            <person name="Varghese N."/>
            <person name="Submissions S."/>
        </authorList>
    </citation>
    <scope>NUCLEOTIDE SEQUENCE [LARGE SCALE GENOMIC DNA]</scope>
    <source>
        <strain evidence="20">CGMCC 1.6981</strain>
    </source>
</reference>
<feature type="binding site" evidence="14">
    <location>
        <position position="916"/>
    </location>
    <ligand>
        <name>ATP</name>
        <dbReference type="ChEBI" id="CHEBI:30616"/>
    </ligand>
</feature>
<sequence>MLELRGAPALSAFRHAKLLAALQDTVADVESLHADYVHFVDYAGEPSDEALSVLQQLLGDGVTGEVTRGGGKHEDRDAGGRAEGQLFLVVPRIGTQSPWSSKATDIAHNCGLEGVRRIERGIAYRVRLKGMLSEAAFEAIVASLHDRMTETVLTDASDAATLFAHHEPAPLGRVDILEGGRAALEAANLNLGLALADDEIDYLLEAFRGLNRNPTDVELMMFAQANSEHCRHKIFNADWVIDGEPQSHSLFGMIKNTHEVSPENILSAYSDNAAVIRGSEAGRFFAAPLTGQAGEEAVYGTHQEPIHILMKVETHNHPTAIAPHPGAATGAGGEIRDEGATGIGGKPKAGLTGFTVSNLRIPEFVQPWEAFDYGKPERITSALDIMLEGPIGGAAFNNEFGRPNLAGVFRTYEQDSLGAEGIERRGYHKPIMLAGGYGNIRDGHVQKGEIPVGGKLIVMGGPAMLIGLGGGAASSMASGVSSADLDFASVQRDNPEMERRAQEVIDRCWAMGEANPIRFIHDVGAGGLSNALPELVKDGGCGGLFELRAVPNAEPGMSPLEIWCNEAQERYVLAVAPADLETFEALCQRERCPYAVVGEATQAHHLEVRDGHFAAQDATPPVDLPMSVLFGKPPKMQREFERQPHDMPGVMLDNLDLREAMDRVLRLPAVASKSFLITIGDRSITGQVARDQMVGPWQVPVADVAVTTASFDTHAGEAMALGERPPVALIDPAASARLAVAEAITNLAAAPIEKIEDIKLSANWMSAANHPGENQALYDAVHAVGMELCPALGIAIPVGKDSMSMRTAWQDGDGETSEEKSVTSPLSLTVTGFAPVVDAMRTLTPQINLEQDESDLILIDLGGGRNRLGGSALAQVYGQIGDDCPDLDDPEDLKAFFAVIQGLNAEGKLLAYHDRSDGGLLVTLLEMAFAAHSGLEIKLDWLVDEPVEAVDALFAEELGAVIQVNRKHTEAVFAQFAAAGIETCGVIARPRFDDQVRVTLFEEPLLETTRLLTQRTWSETSYRLQALRDNPDCAKSEFDALLDDRDPGLSASPSFEVDDDISAPFVNSTRPAVAVLREQGVNGHLEMAWAFDHAGFEAVDVHMSDILAGRVDLARFKGLVACGGFSYGDVLGAGGGWAKSVLFNARAREQFADFFQRDDSFSLGVCNGCQMLAQLRELIPGAEAWPRFVRNESEQFEARVAMVQVEKTPSVLLAGMEGSRLPIAVAHGEGRAEFSDSAHLRRMQGSGQIALRFVDHYGQVTTRYPANPNGSPSGITGLTTPDGRVTVMMPHPERVVRAVTNSWRPAEWTRDGAWARLFRNARVWLG</sequence>
<dbReference type="Pfam" id="PF02769">
    <property type="entry name" value="AIRS_C"/>
    <property type="match status" value="2"/>
</dbReference>
<evidence type="ECO:0000256" key="1">
    <source>
        <dbReference type="ARBA" id="ARBA00004496"/>
    </source>
</evidence>
<dbReference type="InterPro" id="IPR041609">
    <property type="entry name" value="PurL_linker"/>
</dbReference>
<comment type="function">
    <text evidence="13 14">Phosphoribosylformylglycinamidine synthase involved in the purines biosynthetic pathway. Catalyzes the ATP-dependent conversion of formylglycinamide ribonucleotide (FGAR) and glutamine to yield formylglycinamidine ribonucleotide (FGAM) and glutamate.</text>
</comment>
<dbReference type="InterPro" id="IPR010918">
    <property type="entry name" value="PurM-like_C_dom"/>
</dbReference>
<evidence type="ECO:0000256" key="4">
    <source>
        <dbReference type="ARBA" id="ARBA00022490"/>
    </source>
</evidence>
<feature type="domain" description="PurM-like C-terminal" evidence="15">
    <location>
        <begin position="861"/>
        <end position="988"/>
    </location>
</feature>
<dbReference type="GO" id="GO:0005737">
    <property type="term" value="C:cytoplasm"/>
    <property type="evidence" value="ECO:0007669"/>
    <property type="project" value="UniProtKB-SubCell"/>
</dbReference>
<comment type="pathway">
    <text evidence="2 14">Purine metabolism; IMP biosynthesis via de novo pathway; 5-amino-1-(5-phospho-D-ribosyl)imidazole from N(2)-formyl-N(1)-(5-phospho-D-ribosyl)glycinamide: step 1/2.</text>
</comment>
<dbReference type="FunFam" id="3.40.50.880:FF:000008">
    <property type="entry name" value="Phosphoribosylformylglycinamidine synthase"/>
    <property type="match status" value="1"/>
</dbReference>
<gene>
    <name evidence="14" type="primary">purL</name>
    <name evidence="19" type="ORF">SAMN04487955_1046</name>
</gene>
<evidence type="ECO:0000259" key="18">
    <source>
        <dbReference type="Pfam" id="PF22689"/>
    </source>
</evidence>
<dbReference type="Gene3D" id="3.30.1330.10">
    <property type="entry name" value="PurM-like, N-terminal domain"/>
    <property type="match status" value="2"/>
</dbReference>
<dbReference type="InterPro" id="IPR055181">
    <property type="entry name" value="FGAR-AT_PurM_N-like"/>
</dbReference>
<dbReference type="RefSeq" id="WP_089794243.1">
    <property type="nucleotide sequence ID" value="NZ_FPBP01000004.1"/>
</dbReference>
<dbReference type="SUPFAM" id="SSF109736">
    <property type="entry name" value="FGAM synthase PurL, linker domain"/>
    <property type="match status" value="1"/>
</dbReference>
<dbReference type="InterPro" id="IPR036676">
    <property type="entry name" value="PurM-like_C_sf"/>
</dbReference>
<keyword evidence="6 14" id="KW-0479">Metal-binding</keyword>
<evidence type="ECO:0000256" key="6">
    <source>
        <dbReference type="ARBA" id="ARBA00022723"/>
    </source>
</evidence>
<dbReference type="CDD" id="cd01740">
    <property type="entry name" value="GATase1_FGAR_AT"/>
    <property type="match status" value="1"/>
</dbReference>
<evidence type="ECO:0000313" key="19">
    <source>
        <dbReference type="EMBL" id="SFU56414.1"/>
    </source>
</evidence>
<dbReference type="Pfam" id="PF18072">
    <property type="entry name" value="FGAR-AT_linker"/>
    <property type="match status" value="1"/>
</dbReference>
<feature type="active site" description="Nucleophile" evidence="14">
    <location>
        <position position="1166"/>
    </location>
</feature>
<evidence type="ECO:0000256" key="11">
    <source>
        <dbReference type="ARBA" id="ARBA00022962"/>
    </source>
</evidence>
<feature type="binding site" evidence="14">
    <location>
        <position position="746"/>
    </location>
    <ligand>
        <name>Mg(2+)</name>
        <dbReference type="ChEBI" id="CHEBI:18420"/>
    </ligand>
</feature>
<keyword evidence="4 14" id="KW-0963">Cytoplasm</keyword>
<dbReference type="SUPFAM" id="SSF82697">
    <property type="entry name" value="PurS-like"/>
    <property type="match status" value="1"/>
</dbReference>
<feature type="binding site" evidence="14">
    <location>
        <position position="703"/>
    </location>
    <ligand>
        <name>Mg(2+)</name>
        <dbReference type="ChEBI" id="CHEBI:18420"/>
    </ligand>
</feature>
<comment type="subcellular location">
    <subcellularLocation>
        <location evidence="1 14">Cytoplasm</location>
    </subcellularLocation>
</comment>
<dbReference type="GO" id="GO:0046872">
    <property type="term" value="F:metal ion binding"/>
    <property type="evidence" value="ECO:0007669"/>
    <property type="project" value="UniProtKB-KW"/>
</dbReference>
<name>A0A1I7H6Z4_9GAMM</name>
<dbReference type="NCBIfam" id="NF003672">
    <property type="entry name" value="PRK05297.1"/>
    <property type="match status" value="1"/>
</dbReference>
<comment type="catalytic activity">
    <reaction evidence="12 14">
        <text>N(2)-formyl-N(1)-(5-phospho-beta-D-ribosyl)glycinamide + L-glutamine + ATP + H2O = 2-formamido-N(1)-(5-O-phospho-beta-D-ribosyl)acetamidine + L-glutamate + ADP + phosphate + H(+)</text>
        <dbReference type="Rhea" id="RHEA:17129"/>
        <dbReference type="ChEBI" id="CHEBI:15377"/>
        <dbReference type="ChEBI" id="CHEBI:15378"/>
        <dbReference type="ChEBI" id="CHEBI:29985"/>
        <dbReference type="ChEBI" id="CHEBI:30616"/>
        <dbReference type="ChEBI" id="CHEBI:43474"/>
        <dbReference type="ChEBI" id="CHEBI:58359"/>
        <dbReference type="ChEBI" id="CHEBI:147286"/>
        <dbReference type="ChEBI" id="CHEBI:147287"/>
        <dbReference type="ChEBI" id="CHEBI:456216"/>
        <dbReference type="EC" id="6.3.5.3"/>
    </reaction>
</comment>
<dbReference type="Proteomes" id="UP000198693">
    <property type="component" value="Unassembled WGS sequence"/>
</dbReference>
<dbReference type="GO" id="GO:0005524">
    <property type="term" value="F:ATP binding"/>
    <property type="evidence" value="ECO:0007669"/>
    <property type="project" value="UniProtKB-UniRule"/>
</dbReference>
<dbReference type="PANTHER" id="PTHR10099">
    <property type="entry name" value="PHOSPHORIBOSYLFORMYLGLYCINAMIDINE SYNTHASE"/>
    <property type="match status" value="1"/>
</dbReference>
<comment type="caution">
    <text evidence="14">Lacks conserved residue(s) required for the propagation of feature annotation.</text>
</comment>
<dbReference type="Pfam" id="PF18076">
    <property type="entry name" value="FGAR-AT_N"/>
    <property type="match status" value="1"/>
</dbReference>
<dbReference type="Gene3D" id="1.10.8.750">
    <property type="entry name" value="Phosphoribosylformylglycinamidine synthase, linker domain"/>
    <property type="match status" value="1"/>
</dbReference>
<feature type="active site" evidence="14">
    <location>
        <position position="1291"/>
    </location>
</feature>
<dbReference type="FunFam" id="3.30.1330.10:FF:000005">
    <property type="entry name" value="Phosphoribosylformylglycinamidine synthase"/>
    <property type="match status" value="1"/>
</dbReference>
<evidence type="ECO:0000313" key="20">
    <source>
        <dbReference type="Proteomes" id="UP000198693"/>
    </source>
</evidence>
<dbReference type="HAMAP" id="MF_00419">
    <property type="entry name" value="PurL_1"/>
    <property type="match status" value="1"/>
</dbReference>
<proteinExistence type="inferred from homology"/>
<dbReference type="InterPro" id="IPR036604">
    <property type="entry name" value="PurS-like_sf"/>
</dbReference>
<dbReference type="SMART" id="SM01211">
    <property type="entry name" value="GATase_5"/>
    <property type="match status" value="1"/>
</dbReference>
<accession>A0A1I7H6Z4</accession>
<dbReference type="SUPFAM" id="SSF52317">
    <property type="entry name" value="Class I glutamine amidotransferase-like"/>
    <property type="match status" value="1"/>
</dbReference>
<dbReference type="UniPathway" id="UPA00074">
    <property type="reaction ID" value="UER00128"/>
</dbReference>
<dbReference type="GO" id="GO:0006189">
    <property type="term" value="P:'de novo' IMP biosynthetic process"/>
    <property type="evidence" value="ECO:0007669"/>
    <property type="project" value="UniProtKB-UniRule"/>
</dbReference>
<keyword evidence="9 14" id="KW-0067">ATP-binding</keyword>
<dbReference type="Pfam" id="PF22689">
    <property type="entry name" value="FGAR-AT_PurM_N-like"/>
    <property type="match status" value="1"/>
</dbReference>
<evidence type="ECO:0000256" key="12">
    <source>
        <dbReference type="ARBA" id="ARBA00052585"/>
    </source>
</evidence>
<feature type="domain" description="FGAR-AT PurM N-terminal-like" evidence="18">
    <location>
        <begin position="672"/>
        <end position="835"/>
    </location>
</feature>
<feature type="domain" description="PurM-like C-terminal" evidence="15">
    <location>
        <begin position="452"/>
        <end position="609"/>
    </location>
</feature>
<keyword evidence="5 14" id="KW-0436">Ligase</keyword>
<dbReference type="CDD" id="cd02203">
    <property type="entry name" value="PurL_repeat1"/>
    <property type="match status" value="1"/>
</dbReference>
<evidence type="ECO:0000259" key="16">
    <source>
        <dbReference type="Pfam" id="PF18072"/>
    </source>
</evidence>
<evidence type="ECO:0000256" key="10">
    <source>
        <dbReference type="ARBA" id="ARBA00022842"/>
    </source>
</evidence>
<dbReference type="EMBL" id="FPBP01000004">
    <property type="protein sequence ID" value="SFU56414.1"/>
    <property type="molecule type" value="Genomic_DNA"/>
</dbReference>
<protein>
    <recommendedName>
        <fullName evidence="14">Phosphoribosylformylglycinamidine synthase</fullName>
        <shortName evidence="14">FGAM synthase</shortName>
        <shortName evidence="14">FGAMS</shortName>
        <ecNumber evidence="14">6.3.5.3</ecNumber>
    </recommendedName>
    <alternativeName>
        <fullName evidence="14">Formylglycinamide ribonucleotide amidotransferase</fullName>
        <shortName evidence="14">FGAR amidotransferase</shortName>
        <shortName evidence="14">FGAR-AT</shortName>
    </alternativeName>
</protein>
<evidence type="ECO:0000256" key="3">
    <source>
        <dbReference type="ARBA" id="ARBA00008608"/>
    </source>
</evidence>
<dbReference type="InterPro" id="IPR036921">
    <property type="entry name" value="PurM-like_N_sf"/>
</dbReference>
<dbReference type="SUPFAM" id="SSF56042">
    <property type="entry name" value="PurM C-terminal domain-like"/>
    <property type="match status" value="2"/>
</dbReference>
<feature type="binding site" evidence="14">
    <location>
        <begin position="326"/>
        <end position="337"/>
    </location>
    <ligand>
        <name>ATP</name>
        <dbReference type="ChEBI" id="CHEBI:30616"/>
    </ligand>
</feature>
<feature type="binding site" evidence="14">
    <location>
        <position position="914"/>
    </location>
    <ligand>
        <name>Mg(2+)</name>
        <dbReference type="ChEBI" id="CHEBI:18420"/>
    </ligand>
</feature>
<dbReference type="Gene3D" id="3.90.650.10">
    <property type="entry name" value="PurM-like C-terminal domain"/>
    <property type="match status" value="2"/>
</dbReference>
<feature type="binding site" evidence="14">
    <location>
        <position position="742"/>
    </location>
    <ligand>
        <name>Mg(2+)</name>
        <dbReference type="ChEBI" id="CHEBI:18420"/>
    </ligand>
</feature>
<dbReference type="GO" id="GO:0004642">
    <property type="term" value="F:phosphoribosylformylglycinamidine synthase activity"/>
    <property type="evidence" value="ECO:0007669"/>
    <property type="project" value="UniProtKB-UniRule"/>
</dbReference>
<dbReference type="InterPro" id="IPR029062">
    <property type="entry name" value="Class_I_gatase-like"/>
</dbReference>
<feature type="binding site" evidence="14">
    <location>
        <position position="702"/>
    </location>
    <ligand>
        <name>ATP</name>
        <dbReference type="ChEBI" id="CHEBI:30616"/>
    </ligand>
</feature>
<dbReference type="Gene3D" id="3.40.50.880">
    <property type="match status" value="1"/>
</dbReference>
<keyword evidence="8 14" id="KW-0658">Purine biosynthesis</keyword>
<evidence type="ECO:0000259" key="15">
    <source>
        <dbReference type="Pfam" id="PF02769"/>
    </source>
</evidence>
<feature type="domain" description="Phosphoribosylformylglycinamidine synthase N-terminal" evidence="17">
    <location>
        <begin position="36"/>
        <end position="163"/>
    </location>
</feature>
<feature type="domain" description="Phosphoribosylformylglycinamidine synthase linker" evidence="16">
    <location>
        <begin position="184"/>
        <end position="233"/>
    </location>
</feature>
<comment type="similarity">
    <text evidence="3 14">In the N-terminal section; belongs to the FGAMS family.</text>
</comment>
<keyword evidence="11 14" id="KW-0315">Glutamine amidotransferase</keyword>
<dbReference type="PANTHER" id="PTHR10099:SF1">
    <property type="entry name" value="PHOSPHORIBOSYLFORMYLGLYCINAMIDINE SYNTHASE"/>
    <property type="match status" value="1"/>
</dbReference>
<organism evidence="19 20">
    <name type="scientific">Halomonas korlensis</name>
    <dbReference type="NCBI Taxonomy" id="463301"/>
    <lineage>
        <taxon>Bacteria</taxon>
        <taxon>Pseudomonadati</taxon>
        <taxon>Pseudomonadota</taxon>
        <taxon>Gammaproteobacteria</taxon>
        <taxon>Oceanospirillales</taxon>
        <taxon>Halomonadaceae</taxon>
        <taxon>Halomonas</taxon>
    </lineage>
</organism>
<dbReference type="InterPro" id="IPR040707">
    <property type="entry name" value="FGAR-AT_N"/>
</dbReference>
<evidence type="ECO:0000256" key="9">
    <source>
        <dbReference type="ARBA" id="ARBA00022840"/>
    </source>
</evidence>